<organism evidence="2 3">
    <name type="scientific">Paludibacter propionicigenes (strain DSM 17365 / JCM 13257 / WB4)</name>
    <dbReference type="NCBI Taxonomy" id="694427"/>
    <lineage>
        <taxon>Bacteria</taxon>
        <taxon>Pseudomonadati</taxon>
        <taxon>Bacteroidota</taxon>
        <taxon>Bacteroidia</taxon>
        <taxon>Bacteroidales</taxon>
        <taxon>Paludibacteraceae</taxon>
        <taxon>Paludibacter</taxon>
    </lineage>
</organism>
<gene>
    <name evidence="2" type="ordered locus">Palpr_1387</name>
</gene>
<dbReference type="EMBL" id="CP002345">
    <property type="protein sequence ID" value="ADQ79533.1"/>
    <property type="molecule type" value="Genomic_DNA"/>
</dbReference>
<dbReference type="RefSeq" id="WP_013444902.1">
    <property type="nucleotide sequence ID" value="NC_014734.1"/>
</dbReference>
<evidence type="ECO:0000313" key="3">
    <source>
        <dbReference type="Proteomes" id="UP000008718"/>
    </source>
</evidence>
<dbReference type="OrthoDB" id="7205533at2"/>
<dbReference type="GO" id="GO:0016747">
    <property type="term" value="F:acyltransferase activity, transferring groups other than amino-acyl groups"/>
    <property type="evidence" value="ECO:0007669"/>
    <property type="project" value="InterPro"/>
</dbReference>
<name>E4T489_PALPW</name>
<reference key="1">
    <citation type="submission" date="2010-11" db="EMBL/GenBank/DDBJ databases">
        <title>The complete genome of Paludibacter propionicigenes DSM 17365.</title>
        <authorList>
            <consortium name="US DOE Joint Genome Institute (JGI-PGF)"/>
            <person name="Lucas S."/>
            <person name="Copeland A."/>
            <person name="Lapidus A."/>
            <person name="Bruce D."/>
            <person name="Goodwin L."/>
            <person name="Pitluck S."/>
            <person name="Kyrpides N."/>
            <person name="Mavromatis K."/>
            <person name="Ivanova N."/>
            <person name="Munk A.C."/>
            <person name="Brettin T."/>
            <person name="Detter J.C."/>
            <person name="Han C."/>
            <person name="Tapia R."/>
            <person name="Land M."/>
            <person name="Hauser L."/>
            <person name="Markowitz V."/>
            <person name="Cheng J.-F."/>
            <person name="Hugenholtz P."/>
            <person name="Woyke T."/>
            <person name="Wu D."/>
            <person name="Gronow S."/>
            <person name="Wellnitz S."/>
            <person name="Brambilla E."/>
            <person name="Klenk H.-P."/>
            <person name="Eisen J.A."/>
        </authorList>
    </citation>
    <scope>NUCLEOTIDE SEQUENCE</scope>
    <source>
        <strain>WB4</strain>
    </source>
</reference>
<evidence type="ECO:0000259" key="1">
    <source>
        <dbReference type="PROSITE" id="PS51186"/>
    </source>
</evidence>
<dbReference type="InterPro" id="IPR000182">
    <property type="entry name" value="GNAT_dom"/>
</dbReference>
<dbReference type="PROSITE" id="PS51186">
    <property type="entry name" value="GNAT"/>
    <property type="match status" value="1"/>
</dbReference>
<dbReference type="KEGG" id="ppn:Palpr_1387"/>
<dbReference type="InterPro" id="IPR016181">
    <property type="entry name" value="Acyl_CoA_acyltransferase"/>
</dbReference>
<dbReference type="SUPFAM" id="SSF55729">
    <property type="entry name" value="Acyl-CoA N-acyltransferases (Nat)"/>
    <property type="match status" value="1"/>
</dbReference>
<keyword evidence="3" id="KW-1185">Reference proteome</keyword>
<proteinExistence type="predicted"/>
<dbReference type="Gene3D" id="3.40.630.30">
    <property type="match status" value="1"/>
</dbReference>
<dbReference type="Pfam" id="PF00583">
    <property type="entry name" value="Acetyltransf_1"/>
    <property type="match status" value="1"/>
</dbReference>
<dbReference type="CDD" id="cd04301">
    <property type="entry name" value="NAT_SF"/>
    <property type="match status" value="1"/>
</dbReference>
<dbReference type="STRING" id="694427.Palpr_1387"/>
<dbReference type="eggNOG" id="COG0456">
    <property type="taxonomic scope" value="Bacteria"/>
</dbReference>
<dbReference type="HOGENOM" id="CLU_142216_0_0_10"/>
<accession>E4T489</accession>
<feature type="domain" description="N-acetyltransferase" evidence="1">
    <location>
        <begin position="4"/>
        <end position="152"/>
    </location>
</feature>
<dbReference type="Proteomes" id="UP000008718">
    <property type="component" value="Chromosome"/>
</dbReference>
<dbReference type="AlphaFoldDB" id="E4T489"/>
<evidence type="ECO:0000313" key="2">
    <source>
        <dbReference type="EMBL" id="ADQ79533.1"/>
    </source>
</evidence>
<sequence>MSSITYKQLSIPHLSEIKPLWEELNKIHLADSVYFKEHYQSFSFETRSSKWMKLQEDDIFILVAQTDDSTPIGYCVSIIDIDKNAEIDSLFVDINFRQQGIGRELIERSKEWFQKSNCTSIRLPVSYGHESVLPFYMKSGFFPRLTTLEFKK</sequence>
<protein>
    <submittedName>
        <fullName evidence="2">GCN5-related N-acetyltransferase</fullName>
    </submittedName>
</protein>
<reference evidence="2 3" key="2">
    <citation type="journal article" date="2011" name="Stand. Genomic Sci.">
        <title>Complete genome sequence of Paludibacter propionicigenes type strain (WB4).</title>
        <authorList>
            <person name="Gronow S."/>
            <person name="Munk C."/>
            <person name="Lapidus A."/>
            <person name="Nolan M."/>
            <person name="Lucas S."/>
            <person name="Hammon N."/>
            <person name="Deshpande S."/>
            <person name="Cheng J.F."/>
            <person name="Tapia R."/>
            <person name="Han C."/>
            <person name="Goodwin L."/>
            <person name="Pitluck S."/>
            <person name="Liolios K."/>
            <person name="Ivanova N."/>
            <person name="Mavromatis K."/>
            <person name="Mikhailova N."/>
            <person name="Pati A."/>
            <person name="Chen A."/>
            <person name="Palaniappan K."/>
            <person name="Land M."/>
            <person name="Hauser L."/>
            <person name="Chang Y.J."/>
            <person name="Jeffries C.D."/>
            <person name="Brambilla E."/>
            <person name="Rohde M."/>
            <person name="Goker M."/>
            <person name="Detter J.C."/>
            <person name="Woyke T."/>
            <person name="Bristow J."/>
            <person name="Eisen J.A."/>
            <person name="Markowitz V."/>
            <person name="Hugenholtz P."/>
            <person name="Kyrpides N.C."/>
            <person name="Klenk H.P."/>
        </authorList>
    </citation>
    <scope>NUCLEOTIDE SEQUENCE [LARGE SCALE GENOMIC DNA]</scope>
    <source>
        <strain evidence="3">DSM 17365 / JCM 13257 / WB4</strain>
    </source>
</reference>
<keyword evidence="2" id="KW-0808">Transferase</keyword>